<evidence type="ECO:0000313" key="3">
    <source>
        <dbReference type="Proteomes" id="UP001151516"/>
    </source>
</evidence>
<dbReference type="PANTHER" id="PTHR34825">
    <property type="entry name" value="CONSERVED PROTEIN, WITH A WEAK D-GALACTARATE DEHYDRATASE/ALTRONATE HYDROLASE DOMAIN"/>
    <property type="match status" value="1"/>
</dbReference>
<keyword evidence="3" id="KW-1185">Reference proteome</keyword>
<feature type="domain" description="AAA-ATPase-like" evidence="1">
    <location>
        <begin position="6"/>
        <end position="160"/>
    </location>
</feature>
<dbReference type="InterPro" id="IPR018631">
    <property type="entry name" value="AAA-ATPase-like_dom"/>
</dbReference>
<evidence type="ECO:0000313" key="2">
    <source>
        <dbReference type="EMBL" id="KAJ2685818.1"/>
    </source>
</evidence>
<dbReference type="OrthoDB" id="5553900at2759"/>
<dbReference type="PANTHER" id="PTHR34825:SF1">
    <property type="entry name" value="AAA-ATPASE-LIKE DOMAIN-CONTAINING PROTEIN"/>
    <property type="match status" value="1"/>
</dbReference>
<reference evidence="2" key="1">
    <citation type="submission" date="2022-07" db="EMBL/GenBank/DDBJ databases">
        <title>Phylogenomic reconstructions and comparative analyses of Kickxellomycotina fungi.</title>
        <authorList>
            <person name="Reynolds N.K."/>
            <person name="Stajich J.E."/>
            <person name="Barry K."/>
            <person name="Grigoriev I.V."/>
            <person name="Crous P."/>
            <person name="Smith M.E."/>
        </authorList>
    </citation>
    <scope>NUCLEOTIDE SEQUENCE</scope>
    <source>
        <strain evidence="2">CBS 109367</strain>
    </source>
</reference>
<dbReference type="Proteomes" id="UP001151516">
    <property type="component" value="Unassembled WGS sequence"/>
</dbReference>
<accession>A0A9W8GCP5</accession>
<organism evidence="2 3">
    <name type="scientific">Coemansia spiralis</name>
    <dbReference type="NCBI Taxonomy" id="417178"/>
    <lineage>
        <taxon>Eukaryota</taxon>
        <taxon>Fungi</taxon>
        <taxon>Fungi incertae sedis</taxon>
        <taxon>Zoopagomycota</taxon>
        <taxon>Kickxellomycotina</taxon>
        <taxon>Kickxellomycetes</taxon>
        <taxon>Kickxellales</taxon>
        <taxon>Kickxellaceae</taxon>
        <taxon>Coemansia</taxon>
    </lineage>
</organism>
<gene>
    <name evidence="2" type="ORF">IWW39_004022</name>
</gene>
<dbReference type="Pfam" id="PF09820">
    <property type="entry name" value="AAA-ATPase_like"/>
    <property type="match status" value="1"/>
</dbReference>
<sequence>MLAAFLSIYSATSEKKRRELFETYNLYLLEEGFFNAHFAKYPVIFLSFKSDTRASYSNAMSYLKGAAINAVEPYVSLLRRRLSALKAVGENDSLDLCPGMEKPVVLIDEYDKPLVHALCDDSIDPNTRKDIHGLYTSFYSEIFKSNDHLEFGIMLGVFNVPLKTGGSGLNNIETFLAHTGISRPSLVETTGSRPWPDINTNTNGNPFEEALNLTVNDVWGLVNDHIDRLEPTTLPDASTAELAELKQTMLAHCLKSYDGYTYGRRQTVFNTYCVLKFFKALGKCIVVPEDDPSAHYYWSQTGSITMIRSLRADNAQEFLTYVDRLSREYVQRHSYLYGSKSATGILAEKLKELDIGDQPEDVAQSMDASLPFSTDHCLFELASICYDEGRSSLTDWGSSGLSVGAIFRQLYQAGYLTPRDNGAIGIPNEDVFHAFQHEAESIFSASGLAGGILDPTLHAIGIGAGDFVRFASYVNSSLATSLRVSKASMREDYYHGWLQALLTPLRYHGFDQRAQVSAEGGYSDLELIPLGRNTLFGTAQANELDRPYIIFELKRLACEKSLETAMTETNRKKVLGQAKRLCKTAMTQINERYKHSRLTHADGSSALYLVGLTFWRQCFLMRVSRLVPRVGGIGLSAWKKQPYEATETAELTTSSVRMSIKDGDLVANTIFTE</sequence>
<dbReference type="EMBL" id="JANBTX010000133">
    <property type="protein sequence ID" value="KAJ2685818.1"/>
    <property type="molecule type" value="Genomic_DNA"/>
</dbReference>
<evidence type="ECO:0000259" key="1">
    <source>
        <dbReference type="Pfam" id="PF09820"/>
    </source>
</evidence>
<protein>
    <recommendedName>
        <fullName evidence="1">AAA-ATPase-like domain-containing protein</fullName>
    </recommendedName>
</protein>
<comment type="caution">
    <text evidence="2">The sequence shown here is derived from an EMBL/GenBank/DDBJ whole genome shotgun (WGS) entry which is preliminary data.</text>
</comment>
<name>A0A9W8GCP5_9FUNG</name>
<dbReference type="AlphaFoldDB" id="A0A9W8GCP5"/>
<proteinExistence type="predicted"/>